<dbReference type="InterPro" id="IPR017853">
    <property type="entry name" value="GH"/>
</dbReference>
<dbReference type="Proteomes" id="UP000886883">
    <property type="component" value="Unassembled WGS sequence"/>
</dbReference>
<dbReference type="PANTHER" id="PTHR21040:SF8">
    <property type="entry name" value="BCDNA.GH04120"/>
    <property type="match status" value="1"/>
</dbReference>
<protein>
    <submittedName>
        <fullName evidence="5">Beta-N-acetylhexosaminidase</fullName>
    </submittedName>
</protein>
<dbReference type="EMBL" id="DWXE01000001">
    <property type="protein sequence ID" value="HJB89869.1"/>
    <property type="molecule type" value="Genomic_DNA"/>
</dbReference>
<keyword evidence="2" id="KW-0378">Hydrolase</keyword>
<evidence type="ECO:0000256" key="2">
    <source>
        <dbReference type="ARBA" id="ARBA00022801"/>
    </source>
</evidence>
<evidence type="ECO:0000259" key="3">
    <source>
        <dbReference type="Pfam" id="PF00728"/>
    </source>
</evidence>
<name>A0A9D2SBN7_9FIRM</name>
<dbReference type="AlphaFoldDB" id="A0A9D2SBN7"/>
<dbReference type="SUPFAM" id="SSF51445">
    <property type="entry name" value="(Trans)glycosidases"/>
    <property type="match status" value="1"/>
</dbReference>
<proteinExistence type="inferred from homology"/>
<evidence type="ECO:0000313" key="6">
    <source>
        <dbReference type="Proteomes" id="UP000886883"/>
    </source>
</evidence>
<dbReference type="InterPro" id="IPR041063">
    <property type="entry name" value="Glyco_H_20C_C"/>
</dbReference>
<dbReference type="InterPro" id="IPR038901">
    <property type="entry name" value="HEXDC-like"/>
</dbReference>
<dbReference type="InterPro" id="IPR015883">
    <property type="entry name" value="Glyco_hydro_20_cat"/>
</dbReference>
<evidence type="ECO:0000256" key="1">
    <source>
        <dbReference type="ARBA" id="ARBA00006285"/>
    </source>
</evidence>
<reference evidence="5" key="1">
    <citation type="journal article" date="2021" name="PeerJ">
        <title>Extensive microbial diversity within the chicken gut microbiome revealed by metagenomics and culture.</title>
        <authorList>
            <person name="Gilroy R."/>
            <person name="Ravi A."/>
            <person name="Getino M."/>
            <person name="Pursley I."/>
            <person name="Horton D.L."/>
            <person name="Alikhan N.F."/>
            <person name="Baker D."/>
            <person name="Gharbi K."/>
            <person name="Hall N."/>
            <person name="Watson M."/>
            <person name="Adriaenssens E.M."/>
            <person name="Foster-Nyarko E."/>
            <person name="Jarju S."/>
            <person name="Secka A."/>
            <person name="Antonio M."/>
            <person name="Oren A."/>
            <person name="Chaudhuri R.R."/>
            <person name="La Ragione R."/>
            <person name="Hildebrand F."/>
            <person name="Pallen M.J."/>
        </authorList>
    </citation>
    <scope>NUCLEOTIDE SEQUENCE</scope>
    <source>
        <strain evidence="5">USAMLcec3-2134</strain>
    </source>
</reference>
<sequence>MGLHFANGYDGLKELSARVEKRQGDGGLKVVWKDGAGSVECGRDCEYYRGLGWIRQWMQEGKTEGYREENRGFKHLTYMVDCSRNAVPSVPFLKELLVSMSLMGYDRLMLYTEDTYEIEGRPFFGWMRGRYTKEELRELDDYALSLGIELVPCIQTLAHLNAIFRWKAFSGVHDTADILSTGEEETYALIEDMVRTWAETVRSRVINIGMDEAEMIGRGAYLNRYGYQDRLSIMEKHLKRVLSICEKYGFTCMMWSDMFFKLLSGEGYHSENVKISEEVRSRIPRNVELIYWDYYSRDENTYRRMLANHQKLSDRVGFAGGAWKWNGYAPLLHHSVQVSRIALAVCREFSVGNVMVTGWGDDGGEAAQAAVLPVLSLYAEGCYADRTDDAWLSERMKACTGESYEDFLLLDLPNLTPDNPCPGRVSVGPAKYLLYQDALLGIYDRHVDEETFPAHFAAAASQLQQAALRSGRYGYLFDTLSALCSALEVKCDLGVRLVRAYEAGDKDALKELADRAGEAAGRTEDFRQAVRAQWFAENRPFGWEVLDVRLGGVKARLESAKWRVTDYLEGRAARLEELEEPRLLLDERDNPGHRTLPLSDNNWKHIATACVM</sequence>
<evidence type="ECO:0000313" key="5">
    <source>
        <dbReference type="EMBL" id="HJB89869.1"/>
    </source>
</evidence>
<feature type="domain" description="Glycoside Hydrolase 20C C-terminal" evidence="4">
    <location>
        <begin position="405"/>
        <end position="591"/>
    </location>
</feature>
<dbReference type="Gene3D" id="1.20.120.670">
    <property type="entry name" value="N-acetyl-b-d-glucoasminidase"/>
    <property type="match status" value="1"/>
</dbReference>
<evidence type="ECO:0000259" key="4">
    <source>
        <dbReference type="Pfam" id="PF18088"/>
    </source>
</evidence>
<feature type="domain" description="Glycoside hydrolase family 20 catalytic" evidence="3">
    <location>
        <begin position="128"/>
        <end position="261"/>
    </location>
</feature>
<gene>
    <name evidence="5" type="ORF">H9763_00180</name>
</gene>
<dbReference type="GO" id="GO:0005975">
    <property type="term" value="P:carbohydrate metabolic process"/>
    <property type="evidence" value="ECO:0007669"/>
    <property type="project" value="InterPro"/>
</dbReference>
<dbReference type="PANTHER" id="PTHR21040">
    <property type="entry name" value="BCDNA.GH04120"/>
    <property type="match status" value="1"/>
</dbReference>
<dbReference type="CDD" id="cd06565">
    <property type="entry name" value="GH20_GcnA-like"/>
    <property type="match status" value="1"/>
</dbReference>
<comment type="caution">
    <text evidence="5">The sequence shown here is derived from an EMBL/GenBank/DDBJ whole genome shotgun (WGS) entry which is preliminary data.</text>
</comment>
<dbReference type="GO" id="GO:0004563">
    <property type="term" value="F:beta-N-acetylhexosaminidase activity"/>
    <property type="evidence" value="ECO:0007669"/>
    <property type="project" value="UniProtKB-ARBA"/>
</dbReference>
<dbReference type="Pfam" id="PF18088">
    <property type="entry name" value="Glyco_H_20C_C"/>
    <property type="match status" value="1"/>
</dbReference>
<comment type="similarity">
    <text evidence="1">Belongs to the glycosyl hydrolase 20 family.</text>
</comment>
<dbReference type="Gene3D" id="3.20.20.80">
    <property type="entry name" value="Glycosidases"/>
    <property type="match status" value="1"/>
</dbReference>
<dbReference type="Pfam" id="PF00728">
    <property type="entry name" value="Glyco_hydro_20"/>
    <property type="match status" value="1"/>
</dbReference>
<accession>A0A9D2SBN7</accession>
<reference evidence="5" key="2">
    <citation type="submission" date="2021-04" db="EMBL/GenBank/DDBJ databases">
        <authorList>
            <person name="Gilroy R."/>
        </authorList>
    </citation>
    <scope>NUCLEOTIDE SEQUENCE</scope>
    <source>
        <strain evidence="5">USAMLcec3-2134</strain>
    </source>
</reference>
<organism evidence="5 6">
    <name type="scientific">Candidatus Eisenbergiella merdigallinarum</name>
    <dbReference type="NCBI Taxonomy" id="2838552"/>
    <lineage>
        <taxon>Bacteria</taxon>
        <taxon>Bacillati</taxon>
        <taxon>Bacillota</taxon>
        <taxon>Clostridia</taxon>
        <taxon>Lachnospirales</taxon>
        <taxon>Lachnospiraceae</taxon>
        <taxon>Eisenbergiella</taxon>
    </lineage>
</organism>